<evidence type="ECO:0000256" key="2">
    <source>
        <dbReference type="SAM" id="SignalP"/>
    </source>
</evidence>
<feature type="transmembrane region" description="Helical" evidence="1">
    <location>
        <begin position="108"/>
        <end position="127"/>
    </location>
</feature>
<reference evidence="3 4" key="1">
    <citation type="submission" date="2024-11" db="EMBL/GenBank/DDBJ databases">
        <title>Chromosome-level genome assembly of the freshwater bivalve Anodonta woodiana.</title>
        <authorList>
            <person name="Chen X."/>
        </authorList>
    </citation>
    <scope>NUCLEOTIDE SEQUENCE [LARGE SCALE GENOMIC DNA]</scope>
    <source>
        <strain evidence="3">MN2024</strain>
        <tissue evidence="3">Gills</tissue>
    </source>
</reference>
<keyword evidence="1" id="KW-0472">Membrane</keyword>
<dbReference type="AlphaFoldDB" id="A0ABD3WZE2"/>
<comment type="caution">
    <text evidence="3">The sequence shown here is derived from an EMBL/GenBank/DDBJ whole genome shotgun (WGS) entry which is preliminary data.</text>
</comment>
<feature type="chain" id="PRO_5044817741" evidence="2">
    <location>
        <begin position="23"/>
        <end position="135"/>
    </location>
</feature>
<keyword evidence="1" id="KW-1133">Transmembrane helix</keyword>
<proteinExistence type="predicted"/>
<protein>
    <submittedName>
        <fullName evidence="3">Uncharacterized protein</fullName>
    </submittedName>
</protein>
<sequence length="135" mass="15021">MTLTRIVTVLIFAVMAADYSHGCNQDKLLQCSQKYLEFFNTTSSTNDVKLICRSDVITYGKCVLEEGQACGMLNKYNSSLGYSSWTELEKICALLGQPISQNAAKQTLPSAMTILGLLTVLFIRTFLDWRQGMST</sequence>
<keyword evidence="2" id="KW-0732">Signal</keyword>
<gene>
    <name evidence="3" type="ORF">ACJMK2_035571</name>
</gene>
<accession>A0ABD3WZE2</accession>
<feature type="signal peptide" evidence="2">
    <location>
        <begin position="1"/>
        <end position="22"/>
    </location>
</feature>
<evidence type="ECO:0000313" key="4">
    <source>
        <dbReference type="Proteomes" id="UP001634394"/>
    </source>
</evidence>
<organism evidence="3 4">
    <name type="scientific">Sinanodonta woodiana</name>
    <name type="common">Chinese pond mussel</name>
    <name type="synonym">Anodonta woodiana</name>
    <dbReference type="NCBI Taxonomy" id="1069815"/>
    <lineage>
        <taxon>Eukaryota</taxon>
        <taxon>Metazoa</taxon>
        <taxon>Spiralia</taxon>
        <taxon>Lophotrochozoa</taxon>
        <taxon>Mollusca</taxon>
        <taxon>Bivalvia</taxon>
        <taxon>Autobranchia</taxon>
        <taxon>Heteroconchia</taxon>
        <taxon>Palaeoheterodonta</taxon>
        <taxon>Unionida</taxon>
        <taxon>Unionoidea</taxon>
        <taxon>Unionidae</taxon>
        <taxon>Unioninae</taxon>
        <taxon>Sinanodonta</taxon>
    </lineage>
</organism>
<dbReference type="EMBL" id="JBJQND010000005">
    <property type="protein sequence ID" value="KAL3877930.1"/>
    <property type="molecule type" value="Genomic_DNA"/>
</dbReference>
<name>A0ABD3WZE2_SINWO</name>
<evidence type="ECO:0000256" key="1">
    <source>
        <dbReference type="SAM" id="Phobius"/>
    </source>
</evidence>
<keyword evidence="4" id="KW-1185">Reference proteome</keyword>
<keyword evidence="1" id="KW-0812">Transmembrane</keyword>
<evidence type="ECO:0000313" key="3">
    <source>
        <dbReference type="EMBL" id="KAL3877930.1"/>
    </source>
</evidence>
<dbReference type="Proteomes" id="UP001634394">
    <property type="component" value="Unassembled WGS sequence"/>
</dbReference>